<dbReference type="RefSeq" id="XP_025396932.1">
    <property type="nucleotide sequence ID" value="XM_025540439.1"/>
</dbReference>
<dbReference type="OrthoDB" id="5283415at2759"/>
<keyword evidence="9" id="KW-1185">Reference proteome</keyword>
<gene>
    <name evidence="8" type="ORF">BO70DRAFT_319401</name>
</gene>
<evidence type="ECO:0000256" key="6">
    <source>
        <dbReference type="SAM" id="Phobius"/>
    </source>
</evidence>
<evidence type="ECO:0000256" key="5">
    <source>
        <dbReference type="ARBA" id="ARBA00038359"/>
    </source>
</evidence>
<evidence type="ECO:0000313" key="9">
    <source>
        <dbReference type="Proteomes" id="UP000247233"/>
    </source>
</evidence>
<comment type="caution">
    <text evidence="8">The sequence shown here is derived from an EMBL/GenBank/DDBJ whole genome shotgun (WGS) entry which is preliminary data.</text>
</comment>
<dbReference type="InterPro" id="IPR052337">
    <property type="entry name" value="SAT4-like"/>
</dbReference>
<dbReference type="GeneID" id="37062676"/>
<feature type="transmembrane region" description="Helical" evidence="6">
    <location>
        <begin position="36"/>
        <end position="55"/>
    </location>
</feature>
<accession>A0A317VK13</accession>
<dbReference type="EMBL" id="MSFL01000023">
    <property type="protein sequence ID" value="PWY74285.1"/>
    <property type="molecule type" value="Genomic_DNA"/>
</dbReference>
<feature type="transmembrane region" description="Helical" evidence="6">
    <location>
        <begin position="116"/>
        <end position="137"/>
    </location>
</feature>
<protein>
    <recommendedName>
        <fullName evidence="7">Rhodopsin domain-containing protein</fullName>
    </recommendedName>
</protein>
<feature type="transmembrane region" description="Helical" evidence="6">
    <location>
        <begin position="237"/>
        <end position="257"/>
    </location>
</feature>
<evidence type="ECO:0000259" key="7">
    <source>
        <dbReference type="Pfam" id="PF20684"/>
    </source>
</evidence>
<feature type="transmembrane region" description="Helical" evidence="6">
    <location>
        <begin position="200"/>
        <end position="225"/>
    </location>
</feature>
<keyword evidence="2 6" id="KW-0812">Transmembrane</keyword>
<comment type="similarity">
    <text evidence="5">Belongs to the SAT4 family.</text>
</comment>
<feature type="transmembrane region" description="Helical" evidence="6">
    <location>
        <begin position="67"/>
        <end position="88"/>
    </location>
</feature>
<dbReference type="Proteomes" id="UP000247233">
    <property type="component" value="Unassembled WGS sequence"/>
</dbReference>
<evidence type="ECO:0000256" key="2">
    <source>
        <dbReference type="ARBA" id="ARBA00022692"/>
    </source>
</evidence>
<keyword evidence="3 6" id="KW-1133">Transmembrane helix</keyword>
<dbReference type="InterPro" id="IPR049326">
    <property type="entry name" value="Rhodopsin_dom_fungi"/>
</dbReference>
<organism evidence="8 9">
    <name type="scientific">Aspergillus heteromorphus CBS 117.55</name>
    <dbReference type="NCBI Taxonomy" id="1448321"/>
    <lineage>
        <taxon>Eukaryota</taxon>
        <taxon>Fungi</taxon>
        <taxon>Dikarya</taxon>
        <taxon>Ascomycota</taxon>
        <taxon>Pezizomycotina</taxon>
        <taxon>Eurotiomycetes</taxon>
        <taxon>Eurotiomycetidae</taxon>
        <taxon>Eurotiales</taxon>
        <taxon>Aspergillaceae</taxon>
        <taxon>Aspergillus</taxon>
        <taxon>Aspergillus subgen. Circumdati</taxon>
    </lineage>
</organism>
<dbReference type="GO" id="GO:0016020">
    <property type="term" value="C:membrane"/>
    <property type="evidence" value="ECO:0007669"/>
    <property type="project" value="UniProtKB-SubCell"/>
</dbReference>
<comment type="subcellular location">
    <subcellularLocation>
        <location evidence="1">Membrane</location>
        <topology evidence="1">Multi-pass membrane protein</topology>
    </subcellularLocation>
</comment>
<name>A0A317VK13_9EURO</name>
<keyword evidence="4 6" id="KW-0472">Membrane</keyword>
<dbReference type="PANTHER" id="PTHR33048:SF47">
    <property type="entry name" value="INTEGRAL MEMBRANE PROTEIN-RELATED"/>
    <property type="match status" value="1"/>
</dbReference>
<sequence length="362" mass="39649">MPQISTAIETAAAEGRIPAGITLEYLAQSRDQPAKIAIFCVSALATVIVIARCYARLFIVKKFGWDDALAVLTVLIYFPIVALCMVLIDLGSGRHIEYIEYVLSLTQVDETEVYDFVMHVLYTTALFTCRLSGLAFYQRLASCHRKISLAIKGSAGFLLAAYLVQFLLLLLHCLPVTGLWPYAWQPQINEYQCITWGEVYVANSVLSLICDLMMLTLPALLIHGLHVSRKRKLELSLILFPGVLVLVISSVRMYLVFIGQWSSDGSWAYDPMLAIETSEIGSTLIALSTPALKSLFGTWLSHLQVSPSEGPSCEAGVKLAHLAPYPGEDTYQVSIGAGEKAMQAGTTPSSSEDLLLDGSFVQ</sequence>
<dbReference type="Pfam" id="PF20684">
    <property type="entry name" value="Fung_rhodopsin"/>
    <property type="match status" value="1"/>
</dbReference>
<evidence type="ECO:0000313" key="8">
    <source>
        <dbReference type="EMBL" id="PWY74285.1"/>
    </source>
</evidence>
<evidence type="ECO:0000256" key="1">
    <source>
        <dbReference type="ARBA" id="ARBA00004141"/>
    </source>
</evidence>
<feature type="domain" description="Rhodopsin" evidence="7">
    <location>
        <begin position="51"/>
        <end position="296"/>
    </location>
</feature>
<dbReference type="PANTHER" id="PTHR33048">
    <property type="entry name" value="PTH11-LIKE INTEGRAL MEMBRANE PROTEIN (AFU_ORTHOLOGUE AFUA_5G11245)"/>
    <property type="match status" value="1"/>
</dbReference>
<feature type="non-terminal residue" evidence="8">
    <location>
        <position position="362"/>
    </location>
</feature>
<evidence type="ECO:0000256" key="3">
    <source>
        <dbReference type="ARBA" id="ARBA00022989"/>
    </source>
</evidence>
<evidence type="ECO:0000256" key="4">
    <source>
        <dbReference type="ARBA" id="ARBA00023136"/>
    </source>
</evidence>
<proteinExistence type="inferred from homology"/>
<feature type="transmembrane region" description="Helical" evidence="6">
    <location>
        <begin position="157"/>
        <end position="180"/>
    </location>
</feature>
<reference evidence="8 9" key="1">
    <citation type="submission" date="2016-12" db="EMBL/GenBank/DDBJ databases">
        <title>The genomes of Aspergillus section Nigri reveals drivers in fungal speciation.</title>
        <authorList>
            <consortium name="DOE Joint Genome Institute"/>
            <person name="Vesth T.C."/>
            <person name="Nybo J."/>
            <person name="Theobald S."/>
            <person name="Brandl J."/>
            <person name="Frisvad J.C."/>
            <person name="Nielsen K.F."/>
            <person name="Lyhne E.K."/>
            <person name="Kogle M.E."/>
            <person name="Kuo A."/>
            <person name="Riley R."/>
            <person name="Clum A."/>
            <person name="Nolan M."/>
            <person name="Lipzen A."/>
            <person name="Salamov A."/>
            <person name="Henrissat B."/>
            <person name="Wiebenga A."/>
            <person name="De Vries R.P."/>
            <person name="Grigoriev I.V."/>
            <person name="Mortensen U.H."/>
            <person name="Andersen M.R."/>
            <person name="Baker S.E."/>
        </authorList>
    </citation>
    <scope>NUCLEOTIDE SEQUENCE [LARGE SCALE GENOMIC DNA]</scope>
    <source>
        <strain evidence="8 9">CBS 117.55</strain>
    </source>
</reference>
<dbReference type="AlphaFoldDB" id="A0A317VK13"/>
<dbReference type="VEuPathDB" id="FungiDB:BO70DRAFT_319401"/>